<dbReference type="InterPro" id="IPR019675">
    <property type="entry name" value="DUF2550"/>
</dbReference>
<keyword evidence="1" id="KW-0472">Membrane</keyword>
<keyword evidence="1" id="KW-1133">Transmembrane helix</keyword>
<gene>
    <name evidence="2" type="ORF">HZZ05_03150</name>
</gene>
<keyword evidence="1" id="KW-0812">Transmembrane</keyword>
<comment type="caution">
    <text evidence="2">The sequence shown here is derived from an EMBL/GenBank/DDBJ whole genome shotgun (WGS) entry which is preliminary data.</text>
</comment>
<evidence type="ECO:0000313" key="3">
    <source>
        <dbReference type="Proteomes" id="UP000572528"/>
    </source>
</evidence>
<evidence type="ECO:0000313" key="2">
    <source>
        <dbReference type="EMBL" id="NYS68530.1"/>
    </source>
</evidence>
<protein>
    <submittedName>
        <fullName evidence="2">DUF2550 domain-containing protein</fullName>
    </submittedName>
</protein>
<proteinExistence type="predicted"/>
<dbReference type="AlphaFoldDB" id="A0A853EIZ6"/>
<feature type="transmembrane region" description="Helical" evidence="1">
    <location>
        <begin position="6"/>
        <end position="25"/>
    </location>
</feature>
<organism evidence="2 3">
    <name type="scientific">Actinomyces bowdenii</name>
    <dbReference type="NCBI Taxonomy" id="131109"/>
    <lineage>
        <taxon>Bacteria</taxon>
        <taxon>Bacillati</taxon>
        <taxon>Actinomycetota</taxon>
        <taxon>Actinomycetes</taxon>
        <taxon>Actinomycetales</taxon>
        <taxon>Actinomycetaceae</taxon>
        <taxon>Actinomyces</taxon>
    </lineage>
</organism>
<dbReference type="EMBL" id="JACBXV010000023">
    <property type="protein sequence ID" value="NYS68530.1"/>
    <property type="molecule type" value="Genomic_DNA"/>
</dbReference>
<dbReference type="Proteomes" id="UP000572528">
    <property type="component" value="Unassembled WGS sequence"/>
</dbReference>
<reference evidence="2 3" key="1">
    <citation type="submission" date="2020-07" db="EMBL/GenBank/DDBJ databases">
        <title>MOT database genomes.</title>
        <authorList>
            <person name="Joseph S."/>
            <person name="Aduse-Opoku J."/>
            <person name="Hashim A."/>
            <person name="Wade W."/>
            <person name="Curtis M."/>
        </authorList>
    </citation>
    <scope>NUCLEOTIDE SEQUENCE [LARGE SCALE GENOMIC DNA]</scope>
    <source>
        <strain evidence="2 3">WMus004</strain>
    </source>
</reference>
<accession>A0A853EIZ6</accession>
<sequence>MGVHAWAIVVTAIGAIVLLIAAFLIRLRFLAGQVGSFECAWRSSGGSRWFSGVAAFRHDSLDWYRLVSLSLRPTRSWPRLELELRSARRRRADSRVIDIECAQVPQDRLDSSRAAHTFELAMMEESHSALVAWVESASPQQPRLF</sequence>
<name>A0A853EIZ6_9ACTO</name>
<evidence type="ECO:0000256" key="1">
    <source>
        <dbReference type="SAM" id="Phobius"/>
    </source>
</evidence>
<dbReference type="Pfam" id="PF10739">
    <property type="entry name" value="DUF2550"/>
    <property type="match status" value="1"/>
</dbReference>
<dbReference type="RefSeq" id="WP_179899862.1">
    <property type="nucleotide sequence ID" value="NZ_JACBXV010000023.1"/>
</dbReference>